<dbReference type="Proteomes" id="UP000027190">
    <property type="component" value="Unassembled WGS sequence"/>
</dbReference>
<accession>A0A062UJR1</accession>
<keyword evidence="2" id="KW-1185">Reference proteome</keyword>
<dbReference type="EMBL" id="AWFG01000021">
    <property type="protein sequence ID" value="KCZ58414.1"/>
    <property type="molecule type" value="Genomic_DNA"/>
</dbReference>
<comment type="caution">
    <text evidence="1">The sequence shown here is derived from an EMBL/GenBank/DDBJ whole genome shotgun (WGS) entry which is preliminary data.</text>
</comment>
<evidence type="ECO:0000313" key="2">
    <source>
        <dbReference type="Proteomes" id="UP000027190"/>
    </source>
</evidence>
<protein>
    <submittedName>
        <fullName evidence="1">Uncharacterized protein</fullName>
    </submittedName>
</protein>
<gene>
    <name evidence="1" type="ORF">HY30_16220</name>
</gene>
<dbReference type="PATRIC" id="fig|1280947.3.peg.1830"/>
<dbReference type="AlphaFoldDB" id="A0A062UJR1"/>
<name>A0A062UJR1_9PROT</name>
<reference evidence="1 2" key="1">
    <citation type="journal article" date="2014" name="Antonie Van Leeuwenhoek">
        <title>Hyphomonas beringensis sp. nov. and Hyphomonas chukchiensis sp. nov., isolated from surface seawater of the Bering Sea and Chukchi Sea.</title>
        <authorList>
            <person name="Li C."/>
            <person name="Lai Q."/>
            <person name="Li G."/>
            <person name="Dong C."/>
            <person name="Wang J."/>
            <person name="Liao Y."/>
            <person name="Shao Z."/>
        </authorList>
    </citation>
    <scope>NUCLEOTIDE SEQUENCE [LARGE SCALE GENOMIC DNA]</scope>
    <source>
        <strain evidence="1 2">BH-BN04-4</strain>
    </source>
</reference>
<sequence length="173" mass="19930">MLEILLPKRYFTPCKENRRCAWREKIALHCFEPGRPIGTDKYKYGIEQVDTCNVSLHDRKRTDCCIKWFTSEICFVERLLQLDNDIRMPAPEIGKPRCKPLGRETSIGAKPDCMSRAELEATSSSVNKLKSRCDLFMVSLAPLRKDHAIVLPDKQPVTEEFFQQVYMATDSAN</sequence>
<proteinExistence type="predicted"/>
<organism evidence="1 2">
    <name type="scientific">Hyphomonas chukchiensis</name>
    <dbReference type="NCBI Taxonomy" id="1280947"/>
    <lineage>
        <taxon>Bacteria</taxon>
        <taxon>Pseudomonadati</taxon>
        <taxon>Pseudomonadota</taxon>
        <taxon>Alphaproteobacteria</taxon>
        <taxon>Hyphomonadales</taxon>
        <taxon>Hyphomonadaceae</taxon>
        <taxon>Hyphomonas</taxon>
    </lineage>
</organism>
<evidence type="ECO:0000313" key="1">
    <source>
        <dbReference type="EMBL" id="KCZ58414.1"/>
    </source>
</evidence>